<comment type="caution">
    <text evidence="1">The sequence shown here is derived from an EMBL/GenBank/DDBJ whole genome shotgun (WGS) entry which is preliminary data.</text>
</comment>
<evidence type="ECO:0000313" key="2">
    <source>
        <dbReference type="Proteomes" id="UP001549320"/>
    </source>
</evidence>
<dbReference type="Proteomes" id="UP001549320">
    <property type="component" value="Unassembled WGS sequence"/>
</dbReference>
<organism evidence="1 2">
    <name type="scientific">Ottowia thiooxydans</name>
    <dbReference type="NCBI Taxonomy" id="219182"/>
    <lineage>
        <taxon>Bacteria</taxon>
        <taxon>Pseudomonadati</taxon>
        <taxon>Pseudomonadota</taxon>
        <taxon>Betaproteobacteria</taxon>
        <taxon>Burkholderiales</taxon>
        <taxon>Comamonadaceae</taxon>
        <taxon>Ottowia</taxon>
    </lineage>
</organism>
<name>A0ABV2QEM2_9BURK</name>
<gene>
    <name evidence="1" type="ORF">ABIE13_004625</name>
</gene>
<accession>A0ABV2QEM2</accession>
<protein>
    <submittedName>
        <fullName evidence="1">Uncharacterized protein</fullName>
    </submittedName>
</protein>
<evidence type="ECO:0000313" key="1">
    <source>
        <dbReference type="EMBL" id="MET4579488.1"/>
    </source>
</evidence>
<sequence>MSLCGLLRETLRGTATSKNVFTIYLALFPEDEGVMLPCTAFCLRFSQGSLAHRLLQNIKLSIVKKKHSYTPKLSTAGFGDQHP</sequence>
<reference evidence="1 2" key="1">
    <citation type="submission" date="2024-06" db="EMBL/GenBank/DDBJ databases">
        <title>Sorghum-associated microbial communities from plants grown in Nebraska, USA.</title>
        <authorList>
            <person name="Schachtman D."/>
        </authorList>
    </citation>
    <scope>NUCLEOTIDE SEQUENCE [LARGE SCALE GENOMIC DNA]</scope>
    <source>
        <strain evidence="1 2">2709</strain>
    </source>
</reference>
<proteinExistence type="predicted"/>
<keyword evidence="2" id="KW-1185">Reference proteome</keyword>
<dbReference type="EMBL" id="JBEPSH010000010">
    <property type="protein sequence ID" value="MET4579488.1"/>
    <property type="molecule type" value="Genomic_DNA"/>
</dbReference>